<protein>
    <submittedName>
        <fullName evidence="2">Uncharacterized protein</fullName>
    </submittedName>
</protein>
<evidence type="ECO:0000313" key="2">
    <source>
        <dbReference type="EMBL" id="CAF3484788.1"/>
    </source>
</evidence>
<feature type="compositionally biased region" description="Polar residues" evidence="1">
    <location>
        <begin position="551"/>
        <end position="564"/>
    </location>
</feature>
<gene>
    <name evidence="2" type="ORF">LUA448_LOCUS24256</name>
</gene>
<feature type="compositionally biased region" description="Basic and acidic residues" evidence="1">
    <location>
        <begin position="566"/>
        <end position="578"/>
    </location>
</feature>
<evidence type="ECO:0000313" key="3">
    <source>
        <dbReference type="Proteomes" id="UP000663833"/>
    </source>
</evidence>
<dbReference type="Proteomes" id="UP000663833">
    <property type="component" value="Unassembled WGS sequence"/>
</dbReference>
<sequence>MAEAAAPFFAEVAGKDESSVERDEIAAGVEFDGASTTATIPGNKMKMKHVHQKVVFNDGTAAGVLSNLMGRTRTMHLHEADVTLKSLGLLLPSPIDMMPYRVDPFRSTLMTLHEKPDNFLRILKKETIYVTGSKLNIFGASTGDFIAAELARQAASMAADALFERFILWSIDGEPIPNENCVESVDFLQYPSIQQFGVLCGFFKDLKLDLEPEGKAILAEQSFNFRVAGSQEGVLDNVSARLNKSALVSYRITGLCALIEAAFNMIAQYVAEYVTFGTGVADEEFFHRAFKIAEKKYGLYIRKEQRLMIDTDICKRAHDVTVQNVAQYMALMKLNAEDRKDWFTLTNRLAKTTVRHITGEENIEVTDSKNNNVSSNNGQITGLPLTRKQQNMLRKGDSYKASILLHNSLVFIKSGLYVNSSLKKASSILEKFILKPLLHNGLLIAVADGLICRRTKATVYIKMIPCNDDESKEVFINRLTNFQDERLNYNTYLASCSNVSFHSAGVISEEVLDILRLERYQILNIDISSVFQRHVLANPHVASSRTCSISAQENDPSCSQNITSSDDDHTNDPEQHEDNVEHLSSNILDLLHNFSEVSNDSLSIVSQLVVSHEEIIEEQCETQDDESTNLAVMSQSKSDNKYDVLLNKFLENDDRWKDTESKELDRWLKEAEDNIRRRFNSYRDVELISISRNNNGATLNNNINDVDSAMCMSLPSDSSDDDCFWHDEQIKKRPYESYLSESGSPLKKRVPRDQLFLQDVLGIETISLSSDLSFIIPTEPLHYTSDDVTRKRDKLVESSYNESNILTSGVRSNTLSCQNLHSMEEKSNRSECTSQPAFTNNMTELKSFDESSIHFYVNNIRNWTSSQLITTANLNNQNSSWPIGISYQPDFVEIVVTDAEMNAYWDNLGDTF</sequence>
<feature type="region of interest" description="Disordered" evidence="1">
    <location>
        <begin position="551"/>
        <end position="578"/>
    </location>
</feature>
<evidence type="ECO:0000256" key="1">
    <source>
        <dbReference type="SAM" id="MobiDB-lite"/>
    </source>
</evidence>
<organism evidence="2 3">
    <name type="scientific">Rotaria socialis</name>
    <dbReference type="NCBI Taxonomy" id="392032"/>
    <lineage>
        <taxon>Eukaryota</taxon>
        <taxon>Metazoa</taxon>
        <taxon>Spiralia</taxon>
        <taxon>Gnathifera</taxon>
        <taxon>Rotifera</taxon>
        <taxon>Eurotatoria</taxon>
        <taxon>Bdelloidea</taxon>
        <taxon>Philodinida</taxon>
        <taxon>Philodinidae</taxon>
        <taxon>Rotaria</taxon>
    </lineage>
</organism>
<accession>A0A818G7D0</accession>
<comment type="caution">
    <text evidence="2">The sequence shown here is derived from an EMBL/GenBank/DDBJ whole genome shotgun (WGS) entry which is preliminary data.</text>
</comment>
<dbReference type="AlphaFoldDB" id="A0A818G7D0"/>
<name>A0A818G7D0_9BILA</name>
<dbReference type="EMBL" id="CAJNYD010003215">
    <property type="protein sequence ID" value="CAF3484788.1"/>
    <property type="molecule type" value="Genomic_DNA"/>
</dbReference>
<reference evidence="2" key="1">
    <citation type="submission" date="2021-02" db="EMBL/GenBank/DDBJ databases">
        <authorList>
            <person name="Nowell W R."/>
        </authorList>
    </citation>
    <scope>NUCLEOTIDE SEQUENCE</scope>
</reference>
<proteinExistence type="predicted"/>